<proteinExistence type="inferred from homology"/>
<dbReference type="PANTHER" id="PTHR47061:SF1">
    <property type="entry name" value="LYR MOTIF-CONTAINING PROTEIN 9"/>
    <property type="match status" value="1"/>
</dbReference>
<dbReference type="InterPro" id="IPR008011">
    <property type="entry name" value="Complex1_LYR_dom"/>
</dbReference>
<evidence type="ECO:0000313" key="5">
    <source>
        <dbReference type="RefSeq" id="XP_015277420.1"/>
    </source>
</evidence>
<evidence type="ECO:0000256" key="2">
    <source>
        <dbReference type="ARBA" id="ARBA00026234"/>
    </source>
</evidence>
<organism evidence="4 5">
    <name type="scientific">Gekko japonicus</name>
    <name type="common">Schlegel's Japanese gecko</name>
    <dbReference type="NCBI Taxonomy" id="146911"/>
    <lineage>
        <taxon>Eukaryota</taxon>
        <taxon>Metazoa</taxon>
        <taxon>Chordata</taxon>
        <taxon>Craniata</taxon>
        <taxon>Vertebrata</taxon>
        <taxon>Euteleostomi</taxon>
        <taxon>Lepidosauria</taxon>
        <taxon>Squamata</taxon>
        <taxon>Bifurcata</taxon>
        <taxon>Gekkota</taxon>
        <taxon>Gekkonidae</taxon>
        <taxon>Gekkoninae</taxon>
        <taxon>Gekko</taxon>
    </lineage>
</organism>
<evidence type="ECO:0000259" key="3">
    <source>
        <dbReference type="Pfam" id="PF05347"/>
    </source>
</evidence>
<dbReference type="InterPro" id="IPR052151">
    <property type="entry name" value="Complex_I_LYR"/>
</dbReference>
<comment type="similarity">
    <text evidence="1">Belongs to the complex I LYR family. LYRM9 subfamily.</text>
</comment>
<dbReference type="Pfam" id="PF05347">
    <property type="entry name" value="Complex1_LYR"/>
    <property type="match status" value="1"/>
</dbReference>
<dbReference type="RefSeq" id="XP_015277420.1">
    <property type="nucleotide sequence ID" value="XM_015421934.1"/>
</dbReference>
<dbReference type="Proteomes" id="UP000694871">
    <property type="component" value="Unplaced"/>
</dbReference>
<name>A0ABM1KUN3_GEKJA</name>
<evidence type="ECO:0000313" key="4">
    <source>
        <dbReference type="Proteomes" id="UP000694871"/>
    </source>
</evidence>
<dbReference type="GeneID" id="107119458"/>
<feature type="domain" description="Complex 1 LYR protein" evidence="3">
    <location>
        <begin position="127"/>
        <end position="183"/>
    </location>
</feature>
<keyword evidence="4" id="KW-1185">Reference proteome</keyword>
<sequence length="194" mass="22431">MSNRRTSRSTEARLKTEPDRRSFRLSVACSKRWLLSRSPSREGSHLRTGEARNRTGDLLGAKQASCHSTTAVLLRASELLGLFSSSFESVKRLYPFSGPLSYQQPFSRVSSRERRMMAPLPGAELVKRPLQLYRYLLRCCKELPGGNVQEHYKHAIRQSFKVHADEDNPERIQQIIKRAIEDAHWVMEKYKKQK</sequence>
<evidence type="ECO:0000256" key="1">
    <source>
        <dbReference type="ARBA" id="ARBA00025757"/>
    </source>
</evidence>
<gene>
    <name evidence="5" type="primary">LYRM9</name>
</gene>
<dbReference type="CDD" id="cd20269">
    <property type="entry name" value="Complex1_LYR_LYRM9"/>
    <property type="match status" value="1"/>
</dbReference>
<accession>A0ABM1KUN3</accession>
<dbReference type="InterPro" id="IPR045291">
    <property type="entry name" value="Complex1_LYR_LYRM9"/>
</dbReference>
<dbReference type="PANTHER" id="PTHR47061">
    <property type="entry name" value="LYR MOTIF-CONTAINING PROTEIN 9"/>
    <property type="match status" value="1"/>
</dbReference>
<reference evidence="5" key="1">
    <citation type="submission" date="2025-08" db="UniProtKB">
        <authorList>
            <consortium name="RefSeq"/>
        </authorList>
    </citation>
    <scope>IDENTIFICATION</scope>
</reference>
<protein>
    <recommendedName>
        <fullName evidence="2">LYR motif-containing protein 9</fullName>
    </recommendedName>
</protein>